<keyword evidence="2" id="KW-1185">Reference proteome</keyword>
<comment type="caution">
    <text evidence="1">The sequence shown here is derived from an EMBL/GenBank/DDBJ whole genome shotgun (WGS) entry which is preliminary data.</text>
</comment>
<name>A0A226EEE6_FOLCA</name>
<proteinExistence type="predicted"/>
<evidence type="ECO:0000313" key="2">
    <source>
        <dbReference type="Proteomes" id="UP000198287"/>
    </source>
</evidence>
<dbReference type="Proteomes" id="UP000198287">
    <property type="component" value="Unassembled WGS sequence"/>
</dbReference>
<evidence type="ECO:0000313" key="1">
    <source>
        <dbReference type="EMBL" id="OXA55935.1"/>
    </source>
</evidence>
<protein>
    <submittedName>
        <fullName evidence="1">Uncharacterized protein</fullName>
    </submittedName>
</protein>
<sequence>MESRSESESSRDAILGDHVENSLQKYEKVLSCSPLSTETYILKSDRDSVCDEVRPWVLLKNRMADFDEFDEYPSDLDCQKQEGLFDISEPKFYSSSSDEDTENEGEPYCPLFEFSPVPMSNNGIAKLDLLQHQDFNASGDSCHTDKKFGNFGGLNVTNNVANKMGSNSATTLSSNKTQRSRKSLMPKMRSALGGFSFFKK</sequence>
<reference evidence="1 2" key="1">
    <citation type="submission" date="2015-12" db="EMBL/GenBank/DDBJ databases">
        <title>The genome of Folsomia candida.</title>
        <authorList>
            <person name="Faddeeva A."/>
            <person name="Derks M.F."/>
            <person name="Anvar Y."/>
            <person name="Smit S."/>
            <person name="Van Straalen N."/>
            <person name="Roelofs D."/>
        </authorList>
    </citation>
    <scope>NUCLEOTIDE SEQUENCE [LARGE SCALE GENOMIC DNA]</scope>
    <source>
        <strain evidence="1 2">VU population</strain>
        <tissue evidence="1">Whole body</tissue>
    </source>
</reference>
<dbReference type="EMBL" id="LNIX01000004">
    <property type="protein sequence ID" value="OXA55935.1"/>
    <property type="molecule type" value="Genomic_DNA"/>
</dbReference>
<organism evidence="1 2">
    <name type="scientific">Folsomia candida</name>
    <name type="common">Springtail</name>
    <dbReference type="NCBI Taxonomy" id="158441"/>
    <lineage>
        <taxon>Eukaryota</taxon>
        <taxon>Metazoa</taxon>
        <taxon>Ecdysozoa</taxon>
        <taxon>Arthropoda</taxon>
        <taxon>Hexapoda</taxon>
        <taxon>Collembola</taxon>
        <taxon>Entomobryomorpha</taxon>
        <taxon>Isotomoidea</taxon>
        <taxon>Isotomidae</taxon>
        <taxon>Proisotominae</taxon>
        <taxon>Folsomia</taxon>
    </lineage>
</organism>
<gene>
    <name evidence="1" type="ORF">Fcan01_10002</name>
</gene>
<accession>A0A226EEE6</accession>
<dbReference type="AlphaFoldDB" id="A0A226EEE6"/>